<evidence type="ECO:0000313" key="11">
    <source>
        <dbReference type="Proteomes" id="UP000091857"/>
    </source>
</evidence>
<keyword evidence="6" id="KW-0539">Nucleus</keyword>
<keyword evidence="4" id="KW-0238">DNA-binding</keyword>
<dbReference type="EMBL" id="CM004391">
    <property type="protein sequence ID" value="OAY49217.1"/>
    <property type="molecule type" value="Genomic_DNA"/>
</dbReference>
<dbReference type="SMART" id="SM00717">
    <property type="entry name" value="SANT"/>
    <property type="match status" value="3"/>
</dbReference>
<dbReference type="GO" id="GO:0000981">
    <property type="term" value="F:DNA-binding transcription factor activity, RNA polymerase II-specific"/>
    <property type="evidence" value="ECO:0000318"/>
    <property type="project" value="GO_Central"/>
</dbReference>
<dbReference type="AlphaFoldDB" id="A0A2C9VV92"/>
<feature type="domain" description="Myb-like" evidence="8">
    <location>
        <begin position="97"/>
        <end position="148"/>
    </location>
</feature>
<evidence type="ECO:0000313" key="10">
    <source>
        <dbReference type="EMBL" id="OAY49217.1"/>
    </source>
</evidence>
<feature type="region of interest" description="Disordered" evidence="7">
    <location>
        <begin position="1"/>
        <end position="53"/>
    </location>
</feature>
<dbReference type="GO" id="GO:0005634">
    <property type="term" value="C:nucleus"/>
    <property type="evidence" value="ECO:0000318"/>
    <property type="project" value="GO_Central"/>
</dbReference>
<evidence type="ECO:0008006" key="12">
    <source>
        <dbReference type="Google" id="ProtNLM"/>
    </source>
</evidence>
<feature type="domain" description="Myb-like" evidence="8">
    <location>
        <begin position="149"/>
        <end position="199"/>
    </location>
</feature>
<keyword evidence="5" id="KW-0804">Transcription</keyword>
<dbReference type="FunFam" id="1.10.10.60:FF:000010">
    <property type="entry name" value="Transcriptional activator Myb isoform A"/>
    <property type="match status" value="1"/>
</dbReference>
<feature type="domain" description="HTH myb-type" evidence="9">
    <location>
        <begin position="45"/>
        <end position="96"/>
    </location>
</feature>
<dbReference type="CDD" id="cd00167">
    <property type="entry name" value="SANT"/>
    <property type="match status" value="3"/>
</dbReference>
<dbReference type="FunFam" id="1.10.10.60:FF:000016">
    <property type="entry name" value="Transcriptional activator Myb isoform A"/>
    <property type="match status" value="1"/>
</dbReference>
<dbReference type="InterPro" id="IPR009057">
    <property type="entry name" value="Homeodomain-like_sf"/>
</dbReference>
<feature type="domain" description="Myb-like" evidence="8">
    <location>
        <begin position="45"/>
        <end position="96"/>
    </location>
</feature>
<organism evidence="10 11">
    <name type="scientific">Manihot esculenta</name>
    <name type="common">Cassava</name>
    <name type="synonym">Jatropha manihot</name>
    <dbReference type="NCBI Taxonomy" id="3983"/>
    <lineage>
        <taxon>Eukaryota</taxon>
        <taxon>Viridiplantae</taxon>
        <taxon>Streptophyta</taxon>
        <taxon>Embryophyta</taxon>
        <taxon>Tracheophyta</taxon>
        <taxon>Spermatophyta</taxon>
        <taxon>Magnoliopsida</taxon>
        <taxon>eudicotyledons</taxon>
        <taxon>Gunneridae</taxon>
        <taxon>Pentapetalae</taxon>
        <taxon>rosids</taxon>
        <taxon>fabids</taxon>
        <taxon>Malpighiales</taxon>
        <taxon>Euphorbiaceae</taxon>
        <taxon>Crotonoideae</taxon>
        <taxon>Manihoteae</taxon>
        <taxon>Manihot</taxon>
    </lineage>
</organism>
<dbReference type="PANTHER" id="PTHR45614:SF232">
    <property type="entry name" value="TRANSCRIPTION FACTOR MYB3R-2"/>
    <property type="match status" value="1"/>
</dbReference>
<dbReference type="InterPro" id="IPR050560">
    <property type="entry name" value="MYB_TF"/>
</dbReference>
<reference evidence="11" key="1">
    <citation type="journal article" date="2016" name="Nat. Biotechnol.">
        <title>Sequencing wild and cultivated cassava and related species reveals extensive interspecific hybridization and genetic diversity.</title>
        <authorList>
            <person name="Bredeson J.V."/>
            <person name="Lyons J.B."/>
            <person name="Prochnik S.E."/>
            <person name="Wu G.A."/>
            <person name="Ha C.M."/>
            <person name="Edsinger-Gonzales E."/>
            <person name="Grimwood J."/>
            <person name="Schmutz J."/>
            <person name="Rabbi I.Y."/>
            <person name="Egesi C."/>
            <person name="Nauluvula P."/>
            <person name="Lebot V."/>
            <person name="Ndunguru J."/>
            <person name="Mkamilo G."/>
            <person name="Bart R.S."/>
            <person name="Setter T.L."/>
            <person name="Gleadow R.M."/>
            <person name="Kulakow P."/>
            <person name="Ferguson M.E."/>
            <person name="Rounsley S."/>
            <person name="Rokhsar D.S."/>
        </authorList>
    </citation>
    <scope>NUCLEOTIDE SEQUENCE [LARGE SCALE GENOMIC DNA]</scope>
    <source>
        <strain evidence="11">cv. AM560-2</strain>
    </source>
</reference>
<proteinExistence type="predicted"/>
<dbReference type="OrthoDB" id="2143914at2759"/>
<dbReference type="InterPro" id="IPR017930">
    <property type="entry name" value="Myb_dom"/>
</dbReference>
<evidence type="ECO:0000259" key="8">
    <source>
        <dbReference type="PROSITE" id="PS50090"/>
    </source>
</evidence>
<keyword evidence="11" id="KW-1185">Reference proteome</keyword>
<feature type="domain" description="HTH myb-type" evidence="9">
    <location>
        <begin position="153"/>
        <end position="203"/>
    </location>
</feature>
<evidence type="ECO:0000256" key="1">
    <source>
        <dbReference type="ARBA" id="ARBA00004123"/>
    </source>
</evidence>
<evidence type="ECO:0000256" key="5">
    <source>
        <dbReference type="ARBA" id="ARBA00023163"/>
    </source>
</evidence>
<dbReference type="SUPFAM" id="SSF46689">
    <property type="entry name" value="Homeodomain-like"/>
    <property type="match status" value="2"/>
</dbReference>
<protein>
    <recommendedName>
        <fullName evidence="12">MYB family protein</fullName>
    </recommendedName>
</protein>
<evidence type="ECO:0000256" key="7">
    <source>
        <dbReference type="SAM" id="MobiDB-lite"/>
    </source>
</evidence>
<dbReference type="PROSITE" id="PS51294">
    <property type="entry name" value="HTH_MYB"/>
    <property type="match status" value="3"/>
</dbReference>
<comment type="subcellular location">
    <subcellularLocation>
        <location evidence="1">Nucleus</location>
    </subcellularLocation>
</comment>
<keyword evidence="2" id="KW-0677">Repeat</keyword>
<comment type="caution">
    <text evidence="10">The sequence shown here is derived from an EMBL/GenBank/DDBJ whole genome shotgun (WGS) entry which is preliminary data.</text>
</comment>
<dbReference type="InterPro" id="IPR001005">
    <property type="entry name" value="SANT/Myb"/>
</dbReference>
<dbReference type="PROSITE" id="PS50090">
    <property type="entry name" value="MYB_LIKE"/>
    <property type="match status" value="3"/>
</dbReference>
<dbReference type="GO" id="GO:0006355">
    <property type="term" value="P:regulation of DNA-templated transcription"/>
    <property type="evidence" value="ECO:0000318"/>
    <property type="project" value="GO_Central"/>
</dbReference>
<dbReference type="Gramene" id="Manes.05G038200.1.v8.1">
    <property type="protein sequence ID" value="Manes.05G038200.1.v8.1.CDS"/>
    <property type="gene ID" value="Manes.05G038200.v8.1"/>
</dbReference>
<dbReference type="PANTHER" id="PTHR45614">
    <property type="entry name" value="MYB PROTEIN-RELATED"/>
    <property type="match status" value="1"/>
</dbReference>
<evidence type="ECO:0000256" key="4">
    <source>
        <dbReference type="ARBA" id="ARBA00023125"/>
    </source>
</evidence>
<sequence length="505" mass="56113">MVEEAALSDSEKGGLVSARPSVHDTSANNAVTDPISVKGRTTGPTRRSTKGGWTEEEDKILVAAVEKFNCRNWKKIAECVPDRTDVQCLHRWQKVLNPDLVKGPWKREEDDLIRDLVGKQGIKKWSEIAKHLPGRIGKQCRERWHNHLNPEIKRTAWTKEEELTLIDAHKIYGNKWAEIAKFLNGRTENAIKNHWNCSVKKKIESCSARKFDIHSYNKGAEIRKSEMDNQSFDERMNPERSMHACPLDLALGNSKTREFQLSASDKGNCKYAVKELYFGTLDAKPSPAFTLTSVEWKGSDNNANKIEHTNHLSNWSSKLCNTSSDDVARLQLPCERTLELSKTVNSLHSGALSAPLTIASSTVPGYDIKTAELDDKKKGAGDPESVELNCGLLSSESLQLDKVLLQTGSAPSTGSYPRTTTLSPVSSCAPLSHNGRISHDRSSPESILSILRSAARSFKNTPSIIRKRSSTSRAETFGDTKSVEKRLEYAFNIGCDSDGKRFGDS</sequence>
<accession>A0A2C9VV92</accession>
<dbReference type="Proteomes" id="UP000091857">
    <property type="component" value="Chromosome 5"/>
</dbReference>
<dbReference type="GO" id="GO:0000978">
    <property type="term" value="F:RNA polymerase II cis-regulatory region sequence-specific DNA binding"/>
    <property type="evidence" value="ECO:0000318"/>
    <property type="project" value="GO_Central"/>
</dbReference>
<dbReference type="Pfam" id="PF00249">
    <property type="entry name" value="Myb_DNA-binding"/>
    <property type="match status" value="1"/>
</dbReference>
<evidence type="ECO:0000256" key="3">
    <source>
        <dbReference type="ARBA" id="ARBA00023015"/>
    </source>
</evidence>
<evidence type="ECO:0000256" key="6">
    <source>
        <dbReference type="ARBA" id="ARBA00023242"/>
    </source>
</evidence>
<feature type="domain" description="HTH myb-type" evidence="9">
    <location>
        <begin position="97"/>
        <end position="152"/>
    </location>
</feature>
<evidence type="ECO:0000256" key="2">
    <source>
        <dbReference type="ARBA" id="ARBA00022737"/>
    </source>
</evidence>
<dbReference type="Pfam" id="PF13921">
    <property type="entry name" value="Myb_DNA-bind_6"/>
    <property type="match status" value="1"/>
</dbReference>
<keyword evidence="3" id="KW-0805">Transcription regulation</keyword>
<dbReference type="Gene3D" id="1.10.10.60">
    <property type="entry name" value="Homeodomain-like"/>
    <property type="match status" value="3"/>
</dbReference>
<evidence type="ECO:0000259" key="9">
    <source>
        <dbReference type="PROSITE" id="PS51294"/>
    </source>
</evidence>
<gene>
    <name evidence="10" type="ORF">MANES_05G038200v8</name>
</gene>
<dbReference type="SMR" id="A0A2C9VV92"/>
<name>A0A2C9VV92_MANES</name>